<comment type="caution">
    <text evidence="7">The sequence shown here is derived from an EMBL/GenBank/DDBJ whole genome shotgun (WGS) entry which is preliminary data.</text>
</comment>
<dbReference type="InterPro" id="IPR016161">
    <property type="entry name" value="Ald_DH/histidinol_DH"/>
</dbReference>
<dbReference type="InterPro" id="IPR016160">
    <property type="entry name" value="Ald_DH_CS_CYS"/>
</dbReference>
<evidence type="ECO:0000256" key="2">
    <source>
        <dbReference type="ARBA" id="ARBA00012884"/>
    </source>
</evidence>
<comment type="pathway">
    <text evidence="1">Amino-acid degradation; L-proline degradation into L-glutamate; L-glutamate from L-proline: step 2/2.</text>
</comment>
<organism evidence="7 8">
    <name type="scientific">Pseudochrobactrum kiredjianiae</name>
    <dbReference type="NCBI Taxonomy" id="386305"/>
    <lineage>
        <taxon>Bacteria</taxon>
        <taxon>Pseudomonadati</taxon>
        <taxon>Pseudomonadota</taxon>
        <taxon>Alphaproteobacteria</taxon>
        <taxon>Hyphomicrobiales</taxon>
        <taxon>Brucellaceae</taxon>
        <taxon>Pseudochrobactrum</taxon>
    </lineage>
</organism>
<proteinExistence type="predicted"/>
<evidence type="ECO:0000259" key="6">
    <source>
        <dbReference type="Pfam" id="PF00171"/>
    </source>
</evidence>
<dbReference type="Proteomes" id="UP001597263">
    <property type="component" value="Unassembled WGS sequence"/>
</dbReference>
<comment type="catalytic activity">
    <reaction evidence="5">
        <text>L-glutamate 5-semialdehyde + NAD(+) + H2O = L-glutamate + NADH + 2 H(+)</text>
        <dbReference type="Rhea" id="RHEA:30235"/>
        <dbReference type="ChEBI" id="CHEBI:15377"/>
        <dbReference type="ChEBI" id="CHEBI:15378"/>
        <dbReference type="ChEBI" id="CHEBI:29985"/>
        <dbReference type="ChEBI" id="CHEBI:57540"/>
        <dbReference type="ChEBI" id="CHEBI:57945"/>
        <dbReference type="ChEBI" id="CHEBI:58066"/>
        <dbReference type="EC" id="1.2.1.88"/>
    </reaction>
</comment>
<dbReference type="InterPro" id="IPR015590">
    <property type="entry name" value="Aldehyde_DH_dom"/>
</dbReference>
<accession>A0ABW3V341</accession>
<sequence length="74" mass="8037">MTSTKTSIERLSIFSDSFAARSAGQCCSALRVLYLQEDVADGMLKMIDGAAREMHLGNTALETTDIGPIIDREL</sequence>
<protein>
    <recommendedName>
        <fullName evidence="2">L-glutamate gamma-semialdehyde dehydrogenase</fullName>
        <ecNumber evidence="2">1.2.1.88</ecNumber>
    </recommendedName>
</protein>
<dbReference type="InterPro" id="IPR050485">
    <property type="entry name" value="Proline_metab_enzyme"/>
</dbReference>
<evidence type="ECO:0000256" key="4">
    <source>
        <dbReference type="ARBA" id="ARBA00023027"/>
    </source>
</evidence>
<keyword evidence="4" id="KW-0520">NAD</keyword>
<evidence type="ECO:0000256" key="5">
    <source>
        <dbReference type="ARBA" id="ARBA00048142"/>
    </source>
</evidence>
<keyword evidence="3" id="KW-0560">Oxidoreductase</keyword>
<dbReference type="Pfam" id="PF00171">
    <property type="entry name" value="Aldedh"/>
    <property type="match status" value="1"/>
</dbReference>
<dbReference type="PANTHER" id="PTHR42862">
    <property type="entry name" value="DELTA-1-PYRROLINE-5-CARBOXYLATE DEHYDROGENASE 1, ISOFORM A-RELATED"/>
    <property type="match status" value="1"/>
</dbReference>
<evidence type="ECO:0000313" key="8">
    <source>
        <dbReference type="Proteomes" id="UP001597263"/>
    </source>
</evidence>
<dbReference type="PANTHER" id="PTHR42862:SF1">
    <property type="entry name" value="DELTA-1-PYRROLINE-5-CARBOXYLATE DEHYDROGENASE 2, ISOFORM A-RELATED"/>
    <property type="match status" value="1"/>
</dbReference>
<reference evidence="8" key="1">
    <citation type="journal article" date="2019" name="Int. J. Syst. Evol. Microbiol.">
        <title>The Global Catalogue of Microorganisms (GCM) 10K type strain sequencing project: providing services to taxonomists for standard genome sequencing and annotation.</title>
        <authorList>
            <consortium name="The Broad Institute Genomics Platform"/>
            <consortium name="The Broad Institute Genome Sequencing Center for Infectious Disease"/>
            <person name="Wu L."/>
            <person name="Ma J."/>
        </authorList>
    </citation>
    <scope>NUCLEOTIDE SEQUENCE [LARGE SCALE GENOMIC DNA]</scope>
    <source>
        <strain evidence="8">CCUG 49584</strain>
    </source>
</reference>
<evidence type="ECO:0000256" key="3">
    <source>
        <dbReference type="ARBA" id="ARBA00023002"/>
    </source>
</evidence>
<dbReference type="SUPFAM" id="SSF53720">
    <property type="entry name" value="ALDH-like"/>
    <property type="match status" value="1"/>
</dbReference>
<dbReference type="EMBL" id="JBHTMA010000033">
    <property type="protein sequence ID" value="MFD1227069.1"/>
    <property type="molecule type" value="Genomic_DNA"/>
</dbReference>
<dbReference type="RefSeq" id="WP_374806586.1">
    <property type="nucleotide sequence ID" value="NZ_JAUCBM010000003.1"/>
</dbReference>
<keyword evidence="8" id="KW-1185">Reference proteome</keyword>
<dbReference type="PROSITE" id="PS00070">
    <property type="entry name" value="ALDEHYDE_DEHYDR_CYS"/>
    <property type="match status" value="1"/>
</dbReference>
<dbReference type="Gene3D" id="3.40.309.10">
    <property type="entry name" value="Aldehyde Dehydrogenase, Chain A, domain 2"/>
    <property type="match status" value="1"/>
</dbReference>
<evidence type="ECO:0000313" key="7">
    <source>
        <dbReference type="EMBL" id="MFD1227069.1"/>
    </source>
</evidence>
<feature type="domain" description="Aldehyde dehydrogenase" evidence="6">
    <location>
        <begin position="20"/>
        <end position="72"/>
    </location>
</feature>
<dbReference type="EC" id="1.2.1.88" evidence="2"/>
<evidence type="ECO:0000256" key="1">
    <source>
        <dbReference type="ARBA" id="ARBA00004786"/>
    </source>
</evidence>
<name>A0ABW3V341_9HYPH</name>
<gene>
    <name evidence="7" type="ORF">ACFQ35_07910</name>
</gene>
<dbReference type="InterPro" id="IPR016163">
    <property type="entry name" value="Ald_DH_C"/>
</dbReference>